<name>A0A094IL70_9GAMM</name>
<dbReference type="Pfam" id="PF00144">
    <property type="entry name" value="Beta-lactamase"/>
    <property type="match status" value="1"/>
</dbReference>
<dbReference type="Proteomes" id="UP000053718">
    <property type="component" value="Unassembled WGS sequence"/>
</dbReference>
<feature type="chain" id="PRO_5001899687" evidence="1">
    <location>
        <begin position="24"/>
        <end position="517"/>
    </location>
</feature>
<dbReference type="PANTHER" id="PTHR46825:SF15">
    <property type="entry name" value="BETA-LACTAMASE-RELATED DOMAIN-CONTAINING PROTEIN"/>
    <property type="match status" value="1"/>
</dbReference>
<dbReference type="EMBL" id="JPIN01000013">
    <property type="protein sequence ID" value="KFZ27892.1"/>
    <property type="molecule type" value="Genomic_DNA"/>
</dbReference>
<dbReference type="Gene3D" id="2.40.128.600">
    <property type="match status" value="1"/>
</dbReference>
<reference evidence="4 5" key="1">
    <citation type="submission" date="2014-06" db="EMBL/GenBank/DDBJ databases">
        <title>Draft genome sequence of Idiomarina sp. MCCC 1A10513.</title>
        <authorList>
            <person name="Du J."/>
            <person name="Lai Q."/>
            <person name="Shao Z."/>
        </authorList>
    </citation>
    <scope>NUCLEOTIDE SEQUENCE [LARGE SCALE GENOMIC DNA]</scope>
    <source>
        <strain evidence="4 5">MCCC 1A10513</strain>
    </source>
</reference>
<feature type="signal peptide" evidence="1">
    <location>
        <begin position="1"/>
        <end position="23"/>
    </location>
</feature>
<dbReference type="AlphaFoldDB" id="A0A094IL70"/>
<sequence>MKTKTYKGRAALFALLLAAPAYSAQGLAADVSADKIRETANNTLKALNIPGVAVVAVHRGEVILAEGFGVRDIATDEPVTADTLFGIASNTKAFTAAAIATLVEQGKLSWDDKAIEHLPELRLADPNITAELTIRDMLSHRSGLGLGAGDLMIWPNTDKTTADLIEGLAHVPVQRDLRQGFAYNNLMFVMAGEIIARVSGMPYAQYIEQTFLKPLQMQNTAVGFSNIAEGYDNVAVGTIEYDGELKRFPLDFLEDFSSAGAMASSVNDLSKWLLTQLNEGTSPSGEQLFSEASQNTMWNVTTPLAANGNPATQFRGVGLGWFVKDYHGVKHVSHSGGILGMLSLTTLIPEHEFGMVVLSNQQAFGGLTAITEEALEDLLELPDRDWVTEQQADYRKSMQEKADFALAQPAHKRPALELPNYAGTYRDAWYGDVIVALEEDELLISFTHTELLKGRLEHYNGDTFVVRWNEPLLEADAFIDFNVDRANKIKGATLEAIAPFTDFSFDFHNLQLERVEP</sequence>
<accession>A0A094IL70</accession>
<dbReference type="RefSeq" id="WP_034733752.1">
    <property type="nucleotide sequence ID" value="NZ_JPIN01000013.1"/>
</dbReference>
<feature type="domain" description="Peptidase S12 Pab87-related C-terminal" evidence="3">
    <location>
        <begin position="408"/>
        <end position="514"/>
    </location>
</feature>
<dbReference type="SUPFAM" id="SSF56601">
    <property type="entry name" value="beta-lactamase/transpeptidase-like"/>
    <property type="match status" value="1"/>
</dbReference>
<dbReference type="InterPro" id="IPR012338">
    <property type="entry name" value="Beta-lactam/transpept-like"/>
</dbReference>
<evidence type="ECO:0000313" key="4">
    <source>
        <dbReference type="EMBL" id="KFZ27892.1"/>
    </source>
</evidence>
<dbReference type="Pfam" id="PF11954">
    <property type="entry name" value="DUF3471"/>
    <property type="match status" value="1"/>
</dbReference>
<dbReference type="OrthoDB" id="119951at2"/>
<dbReference type="InterPro" id="IPR001466">
    <property type="entry name" value="Beta-lactam-related"/>
</dbReference>
<organism evidence="4 5">
    <name type="scientific">Pseudidiomarina atlantica</name>
    <dbReference type="NCBI Taxonomy" id="1517416"/>
    <lineage>
        <taxon>Bacteria</taxon>
        <taxon>Pseudomonadati</taxon>
        <taxon>Pseudomonadota</taxon>
        <taxon>Gammaproteobacteria</taxon>
        <taxon>Alteromonadales</taxon>
        <taxon>Idiomarinaceae</taxon>
        <taxon>Pseudidiomarina</taxon>
    </lineage>
</organism>
<dbReference type="Gene3D" id="3.40.710.10">
    <property type="entry name" value="DD-peptidase/beta-lactamase superfamily"/>
    <property type="match status" value="1"/>
</dbReference>
<feature type="domain" description="Beta-lactamase-related" evidence="2">
    <location>
        <begin position="43"/>
        <end position="364"/>
    </location>
</feature>
<dbReference type="PANTHER" id="PTHR46825">
    <property type="entry name" value="D-ALANYL-D-ALANINE-CARBOXYPEPTIDASE/ENDOPEPTIDASE AMPH"/>
    <property type="match status" value="1"/>
</dbReference>
<keyword evidence="1" id="KW-0732">Signal</keyword>
<dbReference type="eggNOG" id="COG1680">
    <property type="taxonomic scope" value="Bacteria"/>
</dbReference>
<dbReference type="InterPro" id="IPR050491">
    <property type="entry name" value="AmpC-like"/>
</dbReference>
<evidence type="ECO:0000256" key="1">
    <source>
        <dbReference type="SAM" id="SignalP"/>
    </source>
</evidence>
<protein>
    <submittedName>
        <fullName evidence="4">Beta-lactamase</fullName>
    </submittedName>
</protein>
<comment type="caution">
    <text evidence="4">The sequence shown here is derived from an EMBL/GenBank/DDBJ whole genome shotgun (WGS) entry which is preliminary data.</text>
</comment>
<keyword evidence="5" id="KW-1185">Reference proteome</keyword>
<dbReference type="InterPro" id="IPR021860">
    <property type="entry name" value="Peptidase_S12_Pab87-rel_C"/>
</dbReference>
<evidence type="ECO:0000313" key="5">
    <source>
        <dbReference type="Proteomes" id="UP000053718"/>
    </source>
</evidence>
<evidence type="ECO:0000259" key="3">
    <source>
        <dbReference type="Pfam" id="PF11954"/>
    </source>
</evidence>
<dbReference type="STRING" id="1517416.IDAT_11485"/>
<evidence type="ECO:0000259" key="2">
    <source>
        <dbReference type="Pfam" id="PF00144"/>
    </source>
</evidence>
<gene>
    <name evidence="4" type="ORF">IDAT_11485</name>
</gene>
<proteinExistence type="predicted"/>